<name>A0A0F8ZQY9_9ZZZZ</name>
<keyword evidence="3 6" id="KW-0812">Transmembrane</keyword>
<dbReference type="GO" id="GO:0043190">
    <property type="term" value="C:ATP-binding cassette (ABC) transporter complex"/>
    <property type="evidence" value="ECO:0007669"/>
    <property type="project" value="TreeGrafter"/>
</dbReference>
<keyword evidence="5 6" id="KW-0472">Membrane</keyword>
<feature type="transmembrane region" description="Helical" evidence="6">
    <location>
        <begin position="12"/>
        <end position="33"/>
    </location>
</feature>
<organism evidence="7">
    <name type="scientific">marine sediment metagenome</name>
    <dbReference type="NCBI Taxonomy" id="412755"/>
    <lineage>
        <taxon>unclassified sequences</taxon>
        <taxon>metagenomes</taxon>
        <taxon>ecological metagenomes</taxon>
    </lineage>
</organism>
<reference evidence="7" key="1">
    <citation type="journal article" date="2015" name="Nature">
        <title>Complex archaea that bridge the gap between prokaryotes and eukaryotes.</title>
        <authorList>
            <person name="Spang A."/>
            <person name="Saw J.H."/>
            <person name="Jorgensen S.L."/>
            <person name="Zaremba-Niedzwiedzka K."/>
            <person name="Martijn J."/>
            <person name="Lind A.E."/>
            <person name="van Eijk R."/>
            <person name="Schleper C."/>
            <person name="Guy L."/>
            <person name="Ettema T.J."/>
        </authorList>
    </citation>
    <scope>NUCLEOTIDE SEQUENCE</scope>
</reference>
<proteinExistence type="predicted"/>
<dbReference type="AlphaFoldDB" id="A0A0F8ZQY9"/>
<feature type="transmembrane region" description="Helical" evidence="6">
    <location>
        <begin position="99"/>
        <end position="122"/>
    </location>
</feature>
<evidence type="ECO:0008006" key="8">
    <source>
        <dbReference type="Google" id="ProtNLM"/>
    </source>
</evidence>
<comment type="subcellular location">
    <subcellularLocation>
        <location evidence="1">Cell membrane</location>
        <topology evidence="1">Multi-pass membrane protein</topology>
    </subcellularLocation>
</comment>
<dbReference type="EMBL" id="LAZR01062042">
    <property type="protein sequence ID" value="KKK62336.1"/>
    <property type="molecule type" value="Genomic_DNA"/>
</dbReference>
<protein>
    <recommendedName>
        <fullName evidence="8">Lipopolysaccharide export system permease protein LptF</fullName>
    </recommendedName>
</protein>
<comment type="caution">
    <text evidence="7">The sequence shown here is derived from an EMBL/GenBank/DDBJ whole genome shotgun (WGS) entry which is preliminary data.</text>
</comment>
<feature type="transmembrane region" description="Helical" evidence="6">
    <location>
        <begin position="53"/>
        <end position="78"/>
    </location>
</feature>
<evidence type="ECO:0000256" key="3">
    <source>
        <dbReference type="ARBA" id="ARBA00022692"/>
    </source>
</evidence>
<feature type="non-terminal residue" evidence="7">
    <location>
        <position position="198"/>
    </location>
</feature>
<dbReference type="PANTHER" id="PTHR33529:SF6">
    <property type="entry name" value="YJGP_YJGQ FAMILY PERMEASE"/>
    <property type="match status" value="1"/>
</dbReference>
<dbReference type="Pfam" id="PF03739">
    <property type="entry name" value="LptF_LptG"/>
    <property type="match status" value="1"/>
</dbReference>
<gene>
    <name evidence="7" type="ORF">LCGC14_3005360</name>
</gene>
<evidence type="ECO:0000256" key="4">
    <source>
        <dbReference type="ARBA" id="ARBA00022989"/>
    </source>
</evidence>
<accession>A0A0F8ZQY9</accession>
<keyword evidence="4 6" id="KW-1133">Transmembrane helix</keyword>
<evidence type="ECO:0000313" key="7">
    <source>
        <dbReference type="EMBL" id="KKK62336.1"/>
    </source>
</evidence>
<evidence type="ECO:0000256" key="2">
    <source>
        <dbReference type="ARBA" id="ARBA00022475"/>
    </source>
</evidence>
<evidence type="ECO:0000256" key="6">
    <source>
        <dbReference type="SAM" id="Phobius"/>
    </source>
</evidence>
<keyword evidence="2" id="KW-1003">Cell membrane</keyword>
<sequence>MNVLSRSIFKELFLTFLLGVFALNFLLVTEKMIRLTKRLANVGLSPGDMLSVLVYLQPLFTVLTVPMALFFAILLVYGRMGADNEIVIMRTNGMSFTRIAAPAFVLGIFCLLVSLGASFWVAPAGARKLRQKVADIISVRAGGAIQEGIFNTFFDDIVIFVKKKTDSGVLQGMFMYDSRNRDRPTVVYAREGRVSTEG</sequence>
<dbReference type="PANTHER" id="PTHR33529">
    <property type="entry name" value="SLR0882 PROTEIN-RELATED"/>
    <property type="match status" value="1"/>
</dbReference>
<dbReference type="InterPro" id="IPR005495">
    <property type="entry name" value="LptG/LptF_permease"/>
</dbReference>
<evidence type="ECO:0000256" key="5">
    <source>
        <dbReference type="ARBA" id="ARBA00023136"/>
    </source>
</evidence>
<dbReference type="GO" id="GO:0015920">
    <property type="term" value="P:lipopolysaccharide transport"/>
    <property type="evidence" value="ECO:0007669"/>
    <property type="project" value="TreeGrafter"/>
</dbReference>
<evidence type="ECO:0000256" key="1">
    <source>
        <dbReference type="ARBA" id="ARBA00004651"/>
    </source>
</evidence>